<dbReference type="InterPro" id="IPR036709">
    <property type="entry name" value="Autotransporte_beta_dom_sf"/>
</dbReference>
<dbReference type="Gene3D" id="2.160.20.20">
    <property type="match status" value="3"/>
</dbReference>
<evidence type="ECO:0000259" key="3">
    <source>
        <dbReference type="PROSITE" id="PS51208"/>
    </source>
</evidence>
<keyword evidence="1 2" id="KW-0732">Signal</keyword>
<reference evidence="5 6" key="1">
    <citation type="journal article" date="2017" name="Syst. Appl. Microbiol.">
        <title>Soybeans inoculated with root zone soils of Canadian native legumes harbour diverse and novel Bradyrhizobium spp. that possess agricultural potential.</title>
        <authorList>
            <person name="Bromfield E.S.P."/>
            <person name="Cloutier S."/>
            <person name="Tambong J.T."/>
            <person name="Tran Thi T.V."/>
        </authorList>
    </citation>
    <scope>NUCLEOTIDE SEQUENCE [LARGE SCALE GENOMIC DNA]</scope>
    <source>
        <strain evidence="5 6">323S2</strain>
    </source>
</reference>
<evidence type="ECO:0000313" key="6">
    <source>
        <dbReference type="Proteomes" id="UP000564836"/>
    </source>
</evidence>
<name>A0A7Z0QGA6_9BRAD</name>
<feature type="chain" id="PRO_5030645389" evidence="2">
    <location>
        <begin position="25"/>
        <end position="2285"/>
    </location>
</feature>
<evidence type="ECO:0000313" key="4">
    <source>
        <dbReference type="EMBL" id="NYY93910.1"/>
    </source>
</evidence>
<gene>
    <name evidence="5" type="ORF">G6321_00030615</name>
    <name evidence="4" type="ORF">G6321_37650</name>
</gene>
<dbReference type="InterPro" id="IPR005546">
    <property type="entry name" value="Autotransporte_beta"/>
</dbReference>
<organism evidence="4">
    <name type="scientific">Bradyrhizobium barranii subsp. barranii</name>
    <dbReference type="NCBI Taxonomy" id="2823807"/>
    <lineage>
        <taxon>Bacteria</taxon>
        <taxon>Pseudomonadati</taxon>
        <taxon>Pseudomonadota</taxon>
        <taxon>Alphaproteobacteria</taxon>
        <taxon>Hyphomicrobiales</taxon>
        <taxon>Nitrobacteraceae</taxon>
        <taxon>Bradyrhizobium</taxon>
        <taxon>Bradyrhizobium barranii</taxon>
    </lineage>
</organism>
<sequence length="2285" mass="226842">MRTALLTSSALTLAWALPATPARAQDATWTASPYNSLYNFGPNWDSGGTPSGTAYFGPSNATSLYTDTPLAVGGWTLNADASNYSIYIQSGLTFTGTGIVVNGGDMRIVNAYGSILTFANASTSGPAYILSNDGGLVAFTGTSTAGTSTLDVIGGLSFADDSTAASAVINNTGTTAFFDRSTAGSASINNNGILQFNNLSTAGTATITNLQSLYFHNSSSADHAAITNTGTATFDGTSTAGNAIITNSSALIFAGSATGGSASIVNNNGGTIFFYGNSTGGGVAITNNTGGYVDFSNSTGPAGDGKLAAGSIAGAGAYYLDSKQLWVGSNNQSTEVSGVISGTGGSLVKTGSGTLILSGLNTYTGGTSVSSGTLQIGTLSSVGAVKNTIDTGPSGTLNLVNADMSGLGSIINSGTTNFFNRADGGGMAIVSNAGGTVDFSGTTGAAGDGNIHAGSIAGGGNYVLGTNHLIVGSNNADTEVSGVISGTGSLEKVGYAWLTLSGINTYSGGTTVTNGILALGSSTSAGSIQGTVTVNYPGNLNVVNSNADTISSISNSGNVAFFNNSSAGHTTISNAAYLYFNDNSNAGNADVTNGGRTWFQGTSSGGNATITNNNNNNFLYFTVNSTGGHATINNNSFLQFQDNSSAGSATITNNYYTYFNDNSSAGSATIINNSMILFNDHSNAGDAAIVNNGFIDFSSSTGAASDHKLTAGSIAGGGAYFLGPNELTVGSNNQSTELSGRIIGTGGSLVKTGTGTLILSGNNSYTGDTTINGGTLQLGNGGTTGSLAGNIIDNGTFVFNRSDTITFAGAISGSGFLRQVGSNTTILTGDGSGFTGITTIAAGTLQIGDGGTTGSLAGNVVNDGVLAINRSDAVTLPGDISGSGSVQQIGSGTAILIGNNSYTGGTTITAGTLQIGSGGTTGAIVGDVVNDGVLAFNRSNTLTLAINISGSGSVQQIGSGTTILTGTNTYSGNTLVSSGRLQFGDGSAGGSNNLGGSIDVTGGTLAIATPATLNVAQTVTFGNNTTLSIAAGTNSPALSADSISIGSGVTFDISGIGNASQLDKVLIDTQSGISGDFASVTVGGFSGTVDYLTVSTRKSTDGLQYLASYGLSWTAGNSLAHGTFTLTNATDTFTLGVALTDQAANAATGWDGKSLTKAGDGTLILTGQNTYSGGTTISGGTLQIGNSGLTGSVLGTVNVGAGGTFEIVNADMTGITGIANSGTANFRNANSAGSINISNSGTLRFYDTSTAGTASITNATASNIYFFDNASAGSATIANNGGGLIFNNSSTAGSANIANNDWSAVLFNDTSSAGSATISNASRSSLSFLNSSTAGSATITNNGDMSFSNASTAGSATINNTSDYMHAQYAYLNFYDSSTAGSAIINNAISSTINFHDTSTAGSATITNASPGFLNFLNSSTAGNAIITNSGSINFRDSSSAGSATIDNLSGIAFFDSASAGSSHITGGGIGFLNTSTAGNATIINSSGGLSFVNSSTAGNATIVNYLYQSVGFHDSSTAGNATITNNGSMQFSNQATGGHASITNAYVLLFNDTSTAGDATIVNNNSTSFRNTSTAGSATINNNRWLTFTNQATAGSAAITNSSNVLFSDTTNAGNAQLINSTSGAVFDLSSTSGTNGDHKVTAGSLAGGGTFSLGGNALTVGSNDLSTNVTGVIADGGSAGGTGASLVKVGSGRLTLSGINTYTGATTIDGGALAVNGDITASSGVTVNAGGMLGGTGIVGNTTIASGGALAPGNSIGTLTVSGNLTFTAGSFYTVEASPTAADRTNVSGTATLTGAMVQAVAIPGRFRSQTYTILTATGGLSGTFAGITGSTFAPGARNPHLIYDLDNVYLVLDPGTIMLPAGASGNQTGVAAGINKAVGAGATPPVGFDVLLNMTDAQLAQALNQVSGQPGAASTQAAFNAMQQFVNTLDPLGGGTDGERGMGGGAADGSTLGYAATAQGDARVREAFAAVTPRDASGDVIDRRWGVWASGYGGASTLSGNAAAGSSSTTSRIYGTVVGADYRVSPDTLVGFALGGAGFNFSVADALGGGRADVFQAGLYARHNFGPAYLSAALAYGWQDVTTDRTVTVSGTDRLTANFKASTFAGRLETGWRFAPIPASSFGVTPYAAVQATTFHLPGYGETALVGSNQFALSYAAQETTNVRTELGARTDQRFLVENGVLTLRGRLAWAHDSNTNRFVNAAFQTLPGATFTVSGARPAADSALVGGRAEMKWRNGLSLAGTVEGEFSRSTQTYTGKGTVRMSGRWRPALAMLRTKSGVGT</sequence>
<dbReference type="Pfam" id="PF12951">
    <property type="entry name" value="PATR"/>
    <property type="match status" value="8"/>
</dbReference>
<dbReference type="NCBIfam" id="TIGR02601">
    <property type="entry name" value="autotrns_rpt"/>
    <property type="match status" value="8"/>
</dbReference>
<accession>A0A7Z0QGA6</accession>
<dbReference type="InterPro" id="IPR011050">
    <property type="entry name" value="Pectin_lyase_fold/virulence"/>
</dbReference>
<dbReference type="SUPFAM" id="SSF103515">
    <property type="entry name" value="Autotransporter"/>
    <property type="match status" value="1"/>
</dbReference>
<evidence type="ECO:0000256" key="2">
    <source>
        <dbReference type="SAM" id="SignalP"/>
    </source>
</evidence>
<dbReference type="SUPFAM" id="SSF51126">
    <property type="entry name" value="Pectin lyase-like"/>
    <property type="match status" value="4"/>
</dbReference>
<dbReference type="PROSITE" id="PS51208">
    <property type="entry name" value="AUTOTRANSPORTER"/>
    <property type="match status" value="1"/>
</dbReference>
<dbReference type="Proteomes" id="UP000564836">
    <property type="component" value="Chromosome"/>
</dbReference>
<dbReference type="EMBL" id="JACBFH010000001">
    <property type="protein sequence ID" value="NYY93910.1"/>
    <property type="molecule type" value="Genomic_DNA"/>
</dbReference>
<dbReference type="InterPro" id="IPR012332">
    <property type="entry name" value="Autotransporter_pectin_lyase_C"/>
</dbReference>
<evidence type="ECO:0000256" key="1">
    <source>
        <dbReference type="ARBA" id="ARBA00022729"/>
    </source>
</evidence>
<reference evidence="5 6" key="3">
    <citation type="journal article" date="2022" name="Int. J. Syst. Evol. Microbiol.">
        <title>Strains of Bradyrhizobium barranii sp. nov. associated with legumes native to Canada are symbionts of soybeans and belong to different subspecies (subsp. barranii subsp. nov. and subsp. apii subsp. nov.) and symbiovars (sv. glycinearum and sv. septentrionale).</title>
        <authorList>
            <person name="Bromfield E.S.P."/>
            <person name="Cloutier S."/>
            <person name="Wasai-Hara S."/>
            <person name="Minamisawa K."/>
        </authorList>
    </citation>
    <scope>NUCLEOTIDE SEQUENCE [LARGE SCALE GENOMIC DNA]</scope>
    <source>
        <strain evidence="5 6">323S2</strain>
    </source>
</reference>
<proteinExistence type="predicted"/>
<feature type="signal peptide" evidence="2">
    <location>
        <begin position="1"/>
        <end position="24"/>
    </location>
</feature>
<dbReference type="RefSeq" id="WP_166352313.1">
    <property type="nucleotide sequence ID" value="NZ_CP088280.1"/>
</dbReference>
<feature type="domain" description="Autotransporter" evidence="3">
    <location>
        <begin position="1983"/>
        <end position="2268"/>
    </location>
</feature>
<dbReference type="SMART" id="SM00869">
    <property type="entry name" value="Autotransporter"/>
    <property type="match status" value="1"/>
</dbReference>
<evidence type="ECO:0000313" key="5">
    <source>
        <dbReference type="EMBL" id="UGX90191.1"/>
    </source>
</evidence>
<dbReference type="EMBL" id="CP088280">
    <property type="protein sequence ID" value="UGX90191.1"/>
    <property type="molecule type" value="Genomic_DNA"/>
</dbReference>
<dbReference type="InterPro" id="IPR013425">
    <property type="entry name" value="Autotrns_rpt"/>
</dbReference>
<protein>
    <submittedName>
        <fullName evidence="4">Autotransporter-associated beta strand repeat-containing protein</fullName>
    </submittedName>
</protein>
<reference evidence="4" key="2">
    <citation type="submission" date="2020-06" db="EMBL/GenBank/DDBJ databases">
        <title>Whole Genome Sequence of Bradyrhizobium sp. Strain 323S2.</title>
        <authorList>
            <person name="Bromfield E.S.P."/>
        </authorList>
    </citation>
    <scope>NUCLEOTIDE SEQUENCE [LARGE SCALE GENOMIC DNA]</scope>
    <source>
        <strain evidence="4">323S2</strain>
    </source>
</reference>